<protein>
    <submittedName>
        <fullName evidence="2">Uncharacterized protein</fullName>
    </submittedName>
</protein>
<accession>A0A813JKD8</accession>
<name>A0A813JKD8_POLGL</name>
<reference evidence="2" key="1">
    <citation type="submission" date="2021-02" db="EMBL/GenBank/DDBJ databases">
        <authorList>
            <person name="Dougan E. K."/>
            <person name="Rhodes N."/>
            <person name="Thang M."/>
            <person name="Chan C."/>
        </authorList>
    </citation>
    <scope>NUCLEOTIDE SEQUENCE</scope>
</reference>
<evidence type="ECO:0000256" key="1">
    <source>
        <dbReference type="SAM" id="MobiDB-lite"/>
    </source>
</evidence>
<feature type="non-terminal residue" evidence="2">
    <location>
        <position position="344"/>
    </location>
</feature>
<dbReference type="AlphaFoldDB" id="A0A813JKD8"/>
<sequence length="344" mass="35601">VAVLNVSSLASNAGLHHSCWAALRRRSVQADPPLKVLFDAKIAVQDQLADVVSLMIVPAIATSFHICTSLNMAQYPRGALVSLWQRFGVLLVARLLSGVLTEEIFRRRVELLNKADSLELQLLPIDESQRRQRYMNDIDVGPTLAVEATRNIERCELYFAAVAVACTFAVTAGGSDEEFATWVARALQETAAVLDALPAAGASEAKASPANEESAQATEAAGTAVAARAVAATVTTPATTATTATEATTTTAATTEESATTTTIPTTTTTPTTATTTSVAAVGGAAASTTEASAAEGLTSEVASVLKGLFKGLESSSATDAFEGFAFTGPLRPGKVSAKMPPPE</sequence>
<feature type="region of interest" description="Disordered" evidence="1">
    <location>
        <begin position="241"/>
        <end position="272"/>
    </location>
</feature>
<evidence type="ECO:0000313" key="2">
    <source>
        <dbReference type="EMBL" id="CAE8680815.1"/>
    </source>
</evidence>
<feature type="non-terminal residue" evidence="2">
    <location>
        <position position="1"/>
    </location>
</feature>
<organism evidence="2 3">
    <name type="scientific">Polarella glacialis</name>
    <name type="common">Dinoflagellate</name>
    <dbReference type="NCBI Taxonomy" id="89957"/>
    <lineage>
        <taxon>Eukaryota</taxon>
        <taxon>Sar</taxon>
        <taxon>Alveolata</taxon>
        <taxon>Dinophyceae</taxon>
        <taxon>Suessiales</taxon>
        <taxon>Suessiaceae</taxon>
        <taxon>Polarella</taxon>
    </lineage>
</organism>
<dbReference type="Proteomes" id="UP000626109">
    <property type="component" value="Unassembled WGS sequence"/>
</dbReference>
<proteinExistence type="predicted"/>
<evidence type="ECO:0000313" key="3">
    <source>
        <dbReference type="Proteomes" id="UP000626109"/>
    </source>
</evidence>
<dbReference type="EMBL" id="CAJNNW010025898">
    <property type="protein sequence ID" value="CAE8680815.1"/>
    <property type="molecule type" value="Genomic_DNA"/>
</dbReference>
<gene>
    <name evidence="2" type="ORF">PGLA2088_LOCUS22125</name>
</gene>
<comment type="caution">
    <text evidence="2">The sequence shown here is derived from an EMBL/GenBank/DDBJ whole genome shotgun (WGS) entry which is preliminary data.</text>
</comment>